<sequence length="65" mass="7316">MAQSVHSVADGLRPIGSHCIHKLRDRANLEEAARALLKHLGELKRPYLTQVEEKLLSLIEQEFGV</sequence>
<keyword evidence="2" id="KW-1185">Reference proteome</keyword>
<proteinExistence type="predicted"/>
<name>A0ABR8BQ09_9NOSO</name>
<accession>A0ABR8BQ09</accession>
<dbReference type="RefSeq" id="WP_190571599.1">
    <property type="nucleotide sequence ID" value="NZ_JACJQL010000074.1"/>
</dbReference>
<gene>
    <name evidence="1" type="ORF">H6G14_27680</name>
</gene>
<evidence type="ECO:0000313" key="2">
    <source>
        <dbReference type="Proteomes" id="UP000621307"/>
    </source>
</evidence>
<dbReference type="Proteomes" id="UP000621307">
    <property type="component" value="Unassembled WGS sequence"/>
</dbReference>
<comment type="caution">
    <text evidence="1">The sequence shown here is derived from an EMBL/GenBank/DDBJ whole genome shotgun (WGS) entry which is preliminary data.</text>
</comment>
<organism evidence="1 2">
    <name type="scientific">Nostoc parmelioides FACHB-3921</name>
    <dbReference type="NCBI Taxonomy" id="2692909"/>
    <lineage>
        <taxon>Bacteria</taxon>
        <taxon>Bacillati</taxon>
        <taxon>Cyanobacteriota</taxon>
        <taxon>Cyanophyceae</taxon>
        <taxon>Nostocales</taxon>
        <taxon>Nostocaceae</taxon>
        <taxon>Nostoc</taxon>
    </lineage>
</organism>
<evidence type="ECO:0000313" key="1">
    <source>
        <dbReference type="EMBL" id="MBD2255008.1"/>
    </source>
</evidence>
<protein>
    <submittedName>
        <fullName evidence="1">Uncharacterized protein</fullName>
    </submittedName>
</protein>
<reference evidence="1 2" key="1">
    <citation type="journal article" date="2020" name="ISME J.">
        <title>Comparative genomics reveals insights into cyanobacterial evolution and habitat adaptation.</title>
        <authorList>
            <person name="Chen M.Y."/>
            <person name="Teng W.K."/>
            <person name="Zhao L."/>
            <person name="Hu C.X."/>
            <person name="Zhou Y.K."/>
            <person name="Han B.P."/>
            <person name="Song L.R."/>
            <person name="Shu W.S."/>
        </authorList>
    </citation>
    <scope>NUCLEOTIDE SEQUENCE [LARGE SCALE GENOMIC DNA]</scope>
    <source>
        <strain evidence="1 2">FACHB-3921</strain>
    </source>
</reference>
<dbReference type="EMBL" id="JACJQL010000074">
    <property type="protein sequence ID" value="MBD2255008.1"/>
    <property type="molecule type" value="Genomic_DNA"/>
</dbReference>